<gene>
    <name evidence="2" type="ORF">FYJ65_01285</name>
</gene>
<organism evidence="2 3">
    <name type="scientific">Mogibacterium kristiansenii</name>
    <dbReference type="NCBI Taxonomy" id="2606708"/>
    <lineage>
        <taxon>Bacteria</taxon>
        <taxon>Bacillati</taxon>
        <taxon>Bacillota</taxon>
        <taxon>Clostridia</taxon>
        <taxon>Peptostreptococcales</taxon>
        <taxon>Anaerovoracaceae</taxon>
        <taxon>Mogibacterium</taxon>
    </lineage>
</organism>
<feature type="transmembrane region" description="Helical" evidence="1">
    <location>
        <begin position="85"/>
        <end position="107"/>
    </location>
</feature>
<keyword evidence="1" id="KW-1133">Transmembrane helix</keyword>
<evidence type="ECO:0000313" key="3">
    <source>
        <dbReference type="Proteomes" id="UP000469424"/>
    </source>
</evidence>
<keyword evidence="1" id="KW-0812">Transmembrane</keyword>
<dbReference type="EMBL" id="VUNA01000002">
    <property type="protein sequence ID" value="MST69985.1"/>
    <property type="molecule type" value="Genomic_DNA"/>
</dbReference>
<dbReference type="AlphaFoldDB" id="A0A6N7XIU8"/>
<feature type="transmembrane region" description="Helical" evidence="1">
    <location>
        <begin position="143"/>
        <end position="164"/>
    </location>
</feature>
<keyword evidence="1" id="KW-0472">Membrane</keyword>
<evidence type="ECO:0000313" key="2">
    <source>
        <dbReference type="EMBL" id="MST69985.1"/>
    </source>
</evidence>
<feature type="transmembrane region" description="Helical" evidence="1">
    <location>
        <begin position="326"/>
        <end position="343"/>
    </location>
</feature>
<accession>A0A6N7XIU8</accession>
<proteinExistence type="predicted"/>
<feature type="transmembrane region" description="Helical" evidence="1">
    <location>
        <begin position="221"/>
        <end position="239"/>
    </location>
</feature>
<protein>
    <recommendedName>
        <fullName evidence="4">Transporter</fullName>
    </recommendedName>
</protein>
<feature type="transmembrane region" description="Helical" evidence="1">
    <location>
        <begin position="184"/>
        <end position="209"/>
    </location>
</feature>
<evidence type="ECO:0000256" key="1">
    <source>
        <dbReference type="SAM" id="Phobius"/>
    </source>
</evidence>
<keyword evidence="3" id="KW-1185">Reference proteome</keyword>
<evidence type="ECO:0008006" key="4">
    <source>
        <dbReference type="Google" id="ProtNLM"/>
    </source>
</evidence>
<dbReference type="PANTHER" id="PTHR37814:SF1">
    <property type="entry name" value="MEMBRANE PROTEIN"/>
    <property type="match status" value="1"/>
</dbReference>
<reference evidence="2 3" key="1">
    <citation type="submission" date="2019-08" db="EMBL/GenBank/DDBJ databases">
        <title>In-depth cultivation of the pig gut microbiome towards novel bacterial diversity and tailored functional studies.</title>
        <authorList>
            <person name="Wylensek D."/>
            <person name="Hitch T.C.A."/>
            <person name="Clavel T."/>
        </authorList>
    </citation>
    <scope>NUCLEOTIDE SEQUENCE [LARGE SCALE GENOMIC DNA]</scope>
    <source>
        <strain evidence="2 3">WCA-MUC-591-APC-4B</strain>
    </source>
</reference>
<feature type="transmembrane region" description="Helical" evidence="1">
    <location>
        <begin position="41"/>
        <end position="62"/>
    </location>
</feature>
<comment type="caution">
    <text evidence="2">The sequence shown here is derived from an EMBL/GenBank/DDBJ whole genome shotgun (WGS) entry which is preliminary data.</text>
</comment>
<feature type="transmembrane region" description="Helical" evidence="1">
    <location>
        <begin position="119"/>
        <end position="136"/>
    </location>
</feature>
<feature type="transmembrane region" description="Helical" evidence="1">
    <location>
        <begin position="7"/>
        <end position="26"/>
    </location>
</feature>
<dbReference type="RefSeq" id="WP_154553550.1">
    <property type="nucleotide sequence ID" value="NZ_VUNA01000002.1"/>
</dbReference>
<name>A0A6N7XIU8_9FIRM</name>
<sequence length="355" mass="38497">MERKLSAINIAMMYLGAILGAGFASGRECWQFFGVFGRKGYFGAVFTTVVFVVLALMLTYIARSKNTMDLGKLISPFDNYALESAIGYILAGIYYTLIISMSAAGGALLHQELGIDRRIGGILLVVLVLLTVFGDFERLTRAFGFLVPGVFVIGIVTIIMIIVSGKFHQSGAVSGFPASEMAPYWWISGIVFAAYNSLGFITMAGGCALQAKDSKTAYRGAFLGSFLPGLMTILLLVALRKDMAFSATLDLPMLGYSLRISKVLNVVYALILYGSIYSTAAGTFYGFSTKLPRNRFKKPIMVAAAFAGFGIGLSGFKTLVAYLYPPQGYIGIIFIGMIVMNFFKEKSKSSQKLHI</sequence>
<dbReference type="Proteomes" id="UP000469424">
    <property type="component" value="Unassembled WGS sequence"/>
</dbReference>
<feature type="transmembrane region" description="Helical" evidence="1">
    <location>
        <begin position="299"/>
        <end position="320"/>
    </location>
</feature>
<feature type="transmembrane region" description="Helical" evidence="1">
    <location>
        <begin position="266"/>
        <end position="287"/>
    </location>
</feature>
<dbReference type="InterPro" id="IPR038728">
    <property type="entry name" value="YkvI-like"/>
</dbReference>
<dbReference type="PANTHER" id="PTHR37814">
    <property type="entry name" value="CONSERVED MEMBRANE PROTEIN"/>
    <property type="match status" value="1"/>
</dbReference>